<reference evidence="2 3" key="1">
    <citation type="submission" date="2017-11" db="EMBL/GenBank/DDBJ databases">
        <title>Genomic Encyclopedia of Type Strains, Phase III (KMG-III): the genomes of soil and plant-associated and newly described type strains.</title>
        <authorList>
            <person name="Whitman W."/>
        </authorList>
    </citation>
    <scope>NUCLEOTIDE SEQUENCE [LARGE SCALE GENOMIC DNA]</scope>
    <source>
        <strain evidence="2 3">CGMCC 1.12274</strain>
    </source>
</reference>
<dbReference type="AlphaFoldDB" id="A0A2N0H3A3"/>
<name>A0A2N0H3A3_9SPHN</name>
<comment type="caution">
    <text evidence="2">The sequence shown here is derived from an EMBL/GenBank/DDBJ whole genome shotgun (WGS) entry which is preliminary data.</text>
</comment>
<evidence type="ECO:0000313" key="2">
    <source>
        <dbReference type="EMBL" id="PKB13426.1"/>
    </source>
</evidence>
<dbReference type="GO" id="GO:0005829">
    <property type="term" value="C:cytosol"/>
    <property type="evidence" value="ECO:0007669"/>
    <property type="project" value="TreeGrafter"/>
</dbReference>
<evidence type="ECO:0000259" key="1">
    <source>
        <dbReference type="Pfam" id="PF03358"/>
    </source>
</evidence>
<dbReference type="InterPro" id="IPR050712">
    <property type="entry name" value="NAD(P)H-dep_reductase"/>
</dbReference>
<proteinExistence type="predicted"/>
<keyword evidence="3" id="KW-1185">Reference proteome</keyword>
<accession>A0A2N0H3A3</accession>
<organism evidence="2 3">
    <name type="scientific">Novosphingobium kunmingense</name>
    <dbReference type="NCBI Taxonomy" id="1211806"/>
    <lineage>
        <taxon>Bacteria</taxon>
        <taxon>Pseudomonadati</taxon>
        <taxon>Pseudomonadota</taxon>
        <taxon>Alphaproteobacteria</taxon>
        <taxon>Sphingomonadales</taxon>
        <taxon>Sphingomonadaceae</taxon>
        <taxon>Novosphingobium</taxon>
    </lineage>
</organism>
<dbReference type="SUPFAM" id="SSF52218">
    <property type="entry name" value="Flavoproteins"/>
    <property type="match status" value="1"/>
</dbReference>
<gene>
    <name evidence="2" type="ORF">B0I00_3225</name>
</gene>
<dbReference type="GO" id="GO:0010181">
    <property type="term" value="F:FMN binding"/>
    <property type="evidence" value="ECO:0007669"/>
    <property type="project" value="TreeGrafter"/>
</dbReference>
<dbReference type="RefSeq" id="WP_157812604.1">
    <property type="nucleotide sequence ID" value="NZ_PHUF01000007.1"/>
</dbReference>
<dbReference type="InterPro" id="IPR005025">
    <property type="entry name" value="FMN_Rdtase-like_dom"/>
</dbReference>
<dbReference type="Pfam" id="PF03358">
    <property type="entry name" value="FMN_red"/>
    <property type="match status" value="1"/>
</dbReference>
<dbReference type="GO" id="GO:0016491">
    <property type="term" value="F:oxidoreductase activity"/>
    <property type="evidence" value="ECO:0007669"/>
    <property type="project" value="InterPro"/>
</dbReference>
<dbReference type="OrthoDB" id="9812295at2"/>
<dbReference type="PANTHER" id="PTHR30543:SF21">
    <property type="entry name" value="NAD(P)H-DEPENDENT FMN REDUCTASE LOT6"/>
    <property type="match status" value="1"/>
</dbReference>
<dbReference type="InterPro" id="IPR029039">
    <property type="entry name" value="Flavoprotein-like_sf"/>
</dbReference>
<evidence type="ECO:0000313" key="3">
    <source>
        <dbReference type="Proteomes" id="UP000232587"/>
    </source>
</evidence>
<dbReference type="Proteomes" id="UP000232587">
    <property type="component" value="Unassembled WGS sequence"/>
</dbReference>
<protein>
    <submittedName>
        <fullName evidence="2">NAD(P)H-dependent FMN reductase</fullName>
    </submittedName>
</protein>
<sequence length="189" mass="19673">MATTIGIIAGSAREGSLNVRLAELIAERLAQGGKAVWQASHADLDLPIFHGDLERTVFPAAALALKQRIAACDALVLVSPEYNSSVAPLLKNALDWASRSTGDEMALAVSAFRGKPVLLASATPGPGAGIRVLGHLRQIVQALQMLALPIELRVGNALAVFGGDVPDALTGQIALACDSLVDLAERLRP</sequence>
<dbReference type="PANTHER" id="PTHR30543">
    <property type="entry name" value="CHROMATE REDUCTASE"/>
    <property type="match status" value="1"/>
</dbReference>
<dbReference type="EMBL" id="PHUF01000007">
    <property type="protein sequence ID" value="PKB13426.1"/>
    <property type="molecule type" value="Genomic_DNA"/>
</dbReference>
<dbReference type="Gene3D" id="3.40.50.360">
    <property type="match status" value="1"/>
</dbReference>
<feature type="domain" description="NADPH-dependent FMN reductase-like" evidence="1">
    <location>
        <begin position="4"/>
        <end position="156"/>
    </location>
</feature>